<dbReference type="OrthoDB" id="337038at2759"/>
<dbReference type="PANTHER" id="PTHR10334">
    <property type="entry name" value="CYSTEINE-RICH SECRETORY PROTEIN-RELATED"/>
    <property type="match status" value="1"/>
</dbReference>
<evidence type="ECO:0000313" key="4">
    <source>
        <dbReference type="Proteomes" id="UP000053815"/>
    </source>
</evidence>
<dbReference type="Gene3D" id="3.40.33.10">
    <property type="entry name" value="CAP"/>
    <property type="match status" value="1"/>
</dbReference>
<evidence type="ECO:0000259" key="2">
    <source>
        <dbReference type="SMART" id="SM00198"/>
    </source>
</evidence>
<keyword evidence="1" id="KW-0732">Signal</keyword>
<keyword evidence="4" id="KW-1185">Reference proteome</keyword>
<proteinExistence type="predicted"/>
<dbReference type="AlphaFoldDB" id="A0A0C9LVV2"/>
<dbReference type="Proteomes" id="UP000053815">
    <property type="component" value="Unassembled WGS sequence"/>
</dbReference>
<dbReference type="SMART" id="SM00198">
    <property type="entry name" value="SCP"/>
    <property type="match status" value="1"/>
</dbReference>
<dbReference type="PRINTS" id="PR00837">
    <property type="entry name" value="V5TPXLIKE"/>
</dbReference>
<dbReference type="SUPFAM" id="SSF55797">
    <property type="entry name" value="PR-1-like"/>
    <property type="match status" value="1"/>
</dbReference>
<feature type="domain" description="SCP" evidence="2">
    <location>
        <begin position="24"/>
        <end position="144"/>
    </location>
</feature>
<evidence type="ECO:0000313" key="3">
    <source>
        <dbReference type="EMBL" id="GAN07420.1"/>
    </source>
</evidence>
<organism evidence="3">
    <name type="scientific">Mucor ambiguus</name>
    <dbReference type="NCBI Taxonomy" id="91626"/>
    <lineage>
        <taxon>Eukaryota</taxon>
        <taxon>Fungi</taxon>
        <taxon>Fungi incertae sedis</taxon>
        <taxon>Mucoromycota</taxon>
        <taxon>Mucoromycotina</taxon>
        <taxon>Mucoromycetes</taxon>
        <taxon>Mucorales</taxon>
        <taxon>Mucorineae</taxon>
        <taxon>Mucoraceae</taxon>
        <taxon>Mucor</taxon>
    </lineage>
</organism>
<dbReference type="STRING" id="91626.A0A0C9LVV2"/>
<name>A0A0C9LVV2_9FUNG</name>
<dbReference type="PRINTS" id="PR00838">
    <property type="entry name" value="V5ALLERGEN"/>
</dbReference>
<dbReference type="InterPro" id="IPR002413">
    <property type="entry name" value="V5_allergen-like"/>
</dbReference>
<feature type="chain" id="PRO_5002214668" evidence="1">
    <location>
        <begin position="21"/>
        <end position="228"/>
    </location>
</feature>
<dbReference type="Pfam" id="PF00188">
    <property type="entry name" value="CAP"/>
    <property type="match status" value="1"/>
</dbReference>
<reference evidence="3" key="1">
    <citation type="submission" date="2014-09" db="EMBL/GenBank/DDBJ databases">
        <title>Draft genome sequence of an oleaginous Mucoromycotina fungus Mucor ambiguus NBRC6742.</title>
        <authorList>
            <person name="Takeda I."/>
            <person name="Yamane N."/>
            <person name="Morita T."/>
            <person name="Tamano K."/>
            <person name="Machida M."/>
            <person name="Baker S."/>
            <person name="Koike H."/>
        </authorList>
    </citation>
    <scope>NUCLEOTIDE SEQUENCE</scope>
    <source>
        <strain evidence="3">NBRC 6742</strain>
    </source>
</reference>
<dbReference type="InterPro" id="IPR001283">
    <property type="entry name" value="CRISP-related"/>
</dbReference>
<feature type="signal peptide" evidence="1">
    <location>
        <begin position="1"/>
        <end position="20"/>
    </location>
</feature>
<sequence length="228" mass="25834">MIVSAQVTFGLMAIIVCCQASKFSLKNAALEAHNTLRDRHNVNPVSWDATLARHAQHWASQCYWGHSDDRRPYHNHCGENIGYGQPSISAAINEWYKLEIRNYDFQDGESWNGQEIRHFTQLVWEETTKIGCAEAYCADMNGIFERKSGTSTIKSTVAIEIRKVFDHINMPLNIATNVSFEYENEGGAMDSKAEDNGSTNAAEAMLNKRLQMLLPYLQLEHTAKFLDI</sequence>
<dbReference type="InterPro" id="IPR035940">
    <property type="entry name" value="CAP_sf"/>
</dbReference>
<gene>
    <name evidence="3" type="ORF">MAM1_0160c06917</name>
</gene>
<evidence type="ECO:0000256" key="1">
    <source>
        <dbReference type="SAM" id="SignalP"/>
    </source>
</evidence>
<accession>A0A0C9LVV2</accession>
<protein>
    <submittedName>
        <fullName evidence="3">Pathogenesis-related protein 1-like</fullName>
    </submittedName>
</protein>
<dbReference type="EMBL" id="DF836449">
    <property type="protein sequence ID" value="GAN07420.1"/>
    <property type="molecule type" value="Genomic_DNA"/>
</dbReference>
<dbReference type="InterPro" id="IPR014044">
    <property type="entry name" value="CAP_dom"/>
</dbReference>